<evidence type="ECO:0000313" key="2">
    <source>
        <dbReference type="Proteomes" id="UP001596380"/>
    </source>
</evidence>
<dbReference type="RefSeq" id="WP_160821020.1">
    <property type="nucleotide sequence ID" value="NZ_JBHSXS010000005.1"/>
</dbReference>
<comment type="caution">
    <text evidence="1">The sequence shown here is derived from an EMBL/GenBank/DDBJ whole genome shotgun (WGS) entry which is preliminary data.</text>
</comment>
<dbReference type="EMBL" id="JBHSXS010000005">
    <property type="protein sequence ID" value="MFC6880355.1"/>
    <property type="molecule type" value="Genomic_DNA"/>
</dbReference>
<accession>A0ABW2CIT5</accession>
<dbReference type="Gene3D" id="3.40.50.300">
    <property type="entry name" value="P-loop containing nucleotide triphosphate hydrolases"/>
    <property type="match status" value="1"/>
</dbReference>
<keyword evidence="2" id="KW-1185">Reference proteome</keyword>
<organism evidence="1 2">
    <name type="scientific">Actinomadura yumaensis</name>
    <dbReference type="NCBI Taxonomy" id="111807"/>
    <lineage>
        <taxon>Bacteria</taxon>
        <taxon>Bacillati</taxon>
        <taxon>Actinomycetota</taxon>
        <taxon>Actinomycetes</taxon>
        <taxon>Streptosporangiales</taxon>
        <taxon>Thermomonosporaceae</taxon>
        <taxon>Actinomadura</taxon>
    </lineage>
</organism>
<dbReference type="EC" id="2.8.2.-" evidence="1"/>
<dbReference type="SUPFAM" id="SSF52540">
    <property type="entry name" value="P-loop containing nucleoside triphosphate hydrolases"/>
    <property type="match status" value="1"/>
</dbReference>
<dbReference type="InterPro" id="IPR027417">
    <property type="entry name" value="P-loop_NTPase"/>
</dbReference>
<dbReference type="Proteomes" id="UP001596380">
    <property type="component" value="Unassembled WGS sequence"/>
</dbReference>
<dbReference type="Pfam" id="PF17784">
    <property type="entry name" value="Sulfotransfer_4"/>
    <property type="match status" value="1"/>
</dbReference>
<evidence type="ECO:0000313" key="1">
    <source>
        <dbReference type="EMBL" id="MFC6880355.1"/>
    </source>
</evidence>
<dbReference type="InterPro" id="IPR040632">
    <property type="entry name" value="Sulfotransfer_4"/>
</dbReference>
<sequence length="212" mass="23579">MKVINAGLGRTGTHSLKAAFDILGLAPCYSAEMMWNEPGHQELWSATCAGKPIDWHALFASYESGLDWPVCSFWREIVAAFPDVRVVLSTRDPEDWYASFRETVYAALTSPLPASASSLPVVPVFQRLPTLGAKVIAHNFTDDLASRDAMIAAYHRHNAAVRAAIPPGRLLEWRLTDGWAPLCAFLDRPRPARPFPHVNDRRSYRELLGLPV</sequence>
<dbReference type="PANTHER" id="PTHR36978">
    <property type="entry name" value="P-LOOP CONTAINING NUCLEOTIDE TRIPHOSPHATE HYDROLASE"/>
    <property type="match status" value="1"/>
</dbReference>
<dbReference type="PANTHER" id="PTHR36978:SF4">
    <property type="entry name" value="P-LOOP CONTAINING NUCLEOSIDE TRIPHOSPHATE HYDROLASE PROTEIN"/>
    <property type="match status" value="1"/>
</dbReference>
<protein>
    <submittedName>
        <fullName evidence="1">Sulfotransferase family protein</fullName>
        <ecNumber evidence="1">2.8.2.-</ecNumber>
    </submittedName>
</protein>
<reference evidence="2" key="1">
    <citation type="journal article" date="2019" name="Int. J. Syst. Evol. Microbiol.">
        <title>The Global Catalogue of Microorganisms (GCM) 10K type strain sequencing project: providing services to taxonomists for standard genome sequencing and annotation.</title>
        <authorList>
            <consortium name="The Broad Institute Genomics Platform"/>
            <consortium name="The Broad Institute Genome Sequencing Center for Infectious Disease"/>
            <person name="Wu L."/>
            <person name="Ma J."/>
        </authorList>
    </citation>
    <scope>NUCLEOTIDE SEQUENCE [LARGE SCALE GENOMIC DNA]</scope>
    <source>
        <strain evidence="2">JCM 3369</strain>
    </source>
</reference>
<name>A0ABW2CIT5_9ACTN</name>
<gene>
    <name evidence="1" type="ORF">ACFQKB_11345</name>
</gene>
<proteinExistence type="predicted"/>
<dbReference type="GO" id="GO:0016740">
    <property type="term" value="F:transferase activity"/>
    <property type="evidence" value="ECO:0007669"/>
    <property type="project" value="UniProtKB-KW"/>
</dbReference>
<keyword evidence="1" id="KW-0808">Transferase</keyword>